<accession>A0A5B7GVU9</accession>
<organism evidence="1 2">
    <name type="scientific">Portunus trituberculatus</name>
    <name type="common">Swimming crab</name>
    <name type="synonym">Neptunus trituberculatus</name>
    <dbReference type="NCBI Taxonomy" id="210409"/>
    <lineage>
        <taxon>Eukaryota</taxon>
        <taxon>Metazoa</taxon>
        <taxon>Ecdysozoa</taxon>
        <taxon>Arthropoda</taxon>
        <taxon>Crustacea</taxon>
        <taxon>Multicrustacea</taxon>
        <taxon>Malacostraca</taxon>
        <taxon>Eumalacostraca</taxon>
        <taxon>Eucarida</taxon>
        <taxon>Decapoda</taxon>
        <taxon>Pleocyemata</taxon>
        <taxon>Brachyura</taxon>
        <taxon>Eubrachyura</taxon>
        <taxon>Portunoidea</taxon>
        <taxon>Portunidae</taxon>
        <taxon>Portuninae</taxon>
        <taxon>Portunus</taxon>
    </lineage>
</organism>
<dbReference type="EMBL" id="VSRR010018764">
    <property type="protein sequence ID" value="MPC61669.1"/>
    <property type="molecule type" value="Genomic_DNA"/>
</dbReference>
<name>A0A5B7GVU9_PORTR</name>
<protein>
    <submittedName>
        <fullName evidence="1">Uncharacterized protein</fullName>
    </submittedName>
</protein>
<gene>
    <name evidence="1" type="ORF">E2C01_055744</name>
</gene>
<dbReference type="Proteomes" id="UP000324222">
    <property type="component" value="Unassembled WGS sequence"/>
</dbReference>
<evidence type="ECO:0000313" key="2">
    <source>
        <dbReference type="Proteomes" id="UP000324222"/>
    </source>
</evidence>
<comment type="caution">
    <text evidence="1">The sequence shown here is derived from an EMBL/GenBank/DDBJ whole genome shotgun (WGS) entry which is preliminary data.</text>
</comment>
<dbReference type="AlphaFoldDB" id="A0A5B7GVU9"/>
<sequence>MAPQPSLLSLKLNSSLKTFANNSTLDDSGLAPPSPPLSDYFLLSIKDLHNDVFHAFAGLHPRKAYGPDGVPPQKLCVVAQILEQAGHCSQQYYAVLL</sequence>
<evidence type="ECO:0000313" key="1">
    <source>
        <dbReference type="EMBL" id="MPC61669.1"/>
    </source>
</evidence>
<reference evidence="1 2" key="1">
    <citation type="submission" date="2019-05" db="EMBL/GenBank/DDBJ databases">
        <title>Another draft genome of Portunus trituberculatus and its Hox gene families provides insights of decapod evolution.</title>
        <authorList>
            <person name="Jeong J.-H."/>
            <person name="Song I."/>
            <person name="Kim S."/>
            <person name="Choi T."/>
            <person name="Kim D."/>
            <person name="Ryu S."/>
            <person name="Kim W."/>
        </authorList>
    </citation>
    <scope>NUCLEOTIDE SEQUENCE [LARGE SCALE GENOMIC DNA]</scope>
    <source>
        <tissue evidence="1">Muscle</tissue>
    </source>
</reference>
<proteinExistence type="predicted"/>
<keyword evidence="2" id="KW-1185">Reference proteome</keyword>